<dbReference type="GO" id="GO:0016787">
    <property type="term" value="F:hydrolase activity"/>
    <property type="evidence" value="ECO:0007669"/>
    <property type="project" value="UniProtKB-KW"/>
</dbReference>
<comment type="similarity">
    <text evidence="1">Belongs to the type-I restriction system S methylase family.</text>
</comment>
<feature type="coiled-coil region" evidence="4">
    <location>
        <begin position="334"/>
        <end position="361"/>
    </location>
</feature>
<dbReference type="InterPro" id="IPR000055">
    <property type="entry name" value="Restrct_endonuc_typeI_TRD"/>
</dbReference>
<dbReference type="EMBL" id="JBBNIB010000159">
    <property type="protein sequence ID" value="MEQ2689175.1"/>
    <property type="molecule type" value="Genomic_DNA"/>
</dbReference>
<evidence type="ECO:0000256" key="2">
    <source>
        <dbReference type="ARBA" id="ARBA00022747"/>
    </source>
</evidence>
<keyword evidence="4" id="KW-0175">Coiled coil</keyword>
<dbReference type="InterPro" id="IPR044946">
    <property type="entry name" value="Restrct_endonuc_typeI_TRD_sf"/>
</dbReference>
<dbReference type="Gene3D" id="1.10.287.1120">
    <property type="entry name" value="Bipartite methylase S protein"/>
    <property type="match status" value="1"/>
</dbReference>
<dbReference type="SUPFAM" id="SSF116734">
    <property type="entry name" value="DNA methylase specificity domain"/>
    <property type="match status" value="2"/>
</dbReference>
<keyword evidence="6" id="KW-0378">Hydrolase</keyword>
<dbReference type="PANTHER" id="PTHR30408">
    <property type="entry name" value="TYPE-1 RESTRICTION ENZYME ECOKI SPECIFICITY PROTEIN"/>
    <property type="match status" value="1"/>
</dbReference>
<proteinExistence type="inferred from homology"/>
<protein>
    <submittedName>
        <fullName evidence="6">Restriction endonuclease subunit S</fullName>
        <ecNumber evidence="6">3.1.21.-</ecNumber>
    </submittedName>
</protein>
<evidence type="ECO:0000256" key="4">
    <source>
        <dbReference type="SAM" id="Coils"/>
    </source>
</evidence>
<accession>A0ABV1ITA5</accession>
<gene>
    <name evidence="6" type="ORF">AAAU72_13505</name>
</gene>
<keyword evidence="6" id="KW-0540">Nuclease</keyword>
<evidence type="ECO:0000256" key="3">
    <source>
        <dbReference type="ARBA" id="ARBA00023125"/>
    </source>
</evidence>
<dbReference type="Proteomes" id="UP001439984">
    <property type="component" value="Unassembled WGS sequence"/>
</dbReference>
<keyword evidence="6" id="KW-0255">Endonuclease</keyword>
<comment type="caution">
    <text evidence="6">The sequence shown here is derived from an EMBL/GenBank/DDBJ whole genome shotgun (WGS) entry which is preliminary data.</text>
</comment>
<dbReference type="Gene3D" id="3.90.220.20">
    <property type="entry name" value="DNA methylase specificity domains"/>
    <property type="match status" value="2"/>
</dbReference>
<name>A0ABV1ITA5_9FIRM</name>
<dbReference type="GO" id="GO:0004519">
    <property type="term" value="F:endonuclease activity"/>
    <property type="evidence" value="ECO:0007669"/>
    <property type="project" value="UniProtKB-KW"/>
</dbReference>
<dbReference type="PANTHER" id="PTHR30408:SF12">
    <property type="entry name" value="TYPE I RESTRICTION ENZYME MJAVIII SPECIFICITY SUBUNIT"/>
    <property type="match status" value="1"/>
</dbReference>
<keyword evidence="7" id="KW-1185">Reference proteome</keyword>
<dbReference type="CDD" id="cd17517">
    <property type="entry name" value="RMtype1_S_EcoKI_StySPI-TRD2-CR2_like"/>
    <property type="match status" value="1"/>
</dbReference>
<sequence length="364" mass="41675">MAKLGDYVKIRTGKLDANASSESGQYPFFTCAIEPLKIDSYSYDCECVLVAGNGDLNVKYYSGKFDAYQRTYIIESMDKTFLDVQYLYFFMDKYLETLRSQSIGGVIKYIKLGNLTEADIFIPSIERQRKIVQILRKSRKLISLRKQQLAKLDELVKARFVEMFGDPVSNPKHWKTAFLLDIGYCKNGMNFHKGDSGVDIHCLGVGDFKNRTMIQNVEDLPFVSLNELPDPEYLLRDNDIIFVRSNGNKELVGRCLAIYPGSIPVTYSGFCIRYRLTSTNIDTPYLLQVLKTDSIRKKMTGRGANIQNLNQQTLSQLLVPIPPLSLQNEFAAFVERVDQQKQTIQQSLEKLELMKKVLMQEYFG</sequence>
<evidence type="ECO:0000313" key="6">
    <source>
        <dbReference type="EMBL" id="MEQ2689175.1"/>
    </source>
</evidence>
<evidence type="ECO:0000259" key="5">
    <source>
        <dbReference type="Pfam" id="PF01420"/>
    </source>
</evidence>
<organism evidence="6 7">
    <name type="scientific">Faecalibacterium longum</name>
    <dbReference type="NCBI Taxonomy" id="1851428"/>
    <lineage>
        <taxon>Bacteria</taxon>
        <taxon>Bacillati</taxon>
        <taxon>Bacillota</taxon>
        <taxon>Clostridia</taxon>
        <taxon>Eubacteriales</taxon>
        <taxon>Oscillospiraceae</taxon>
        <taxon>Faecalibacterium</taxon>
    </lineage>
</organism>
<keyword evidence="2" id="KW-0680">Restriction system</keyword>
<dbReference type="InterPro" id="IPR052021">
    <property type="entry name" value="Type-I_RS_S_subunit"/>
</dbReference>
<reference evidence="6 7" key="1">
    <citation type="submission" date="2024-04" db="EMBL/GenBank/DDBJ databases">
        <title>Human intestinal bacterial collection.</title>
        <authorList>
            <person name="Pauvert C."/>
            <person name="Hitch T.C.A."/>
            <person name="Clavel T."/>
        </authorList>
    </citation>
    <scope>NUCLEOTIDE SEQUENCE [LARGE SCALE GENOMIC DNA]</scope>
    <source>
        <strain evidence="6 7">CLA-AA-H236</strain>
    </source>
</reference>
<evidence type="ECO:0000313" key="7">
    <source>
        <dbReference type="Proteomes" id="UP001439984"/>
    </source>
</evidence>
<dbReference type="RefSeq" id="WP_227624174.1">
    <property type="nucleotide sequence ID" value="NZ_JBBNIB010000159.1"/>
</dbReference>
<dbReference type="EC" id="3.1.21.-" evidence="6"/>
<dbReference type="Pfam" id="PF01420">
    <property type="entry name" value="Methylase_S"/>
    <property type="match status" value="2"/>
</dbReference>
<feature type="domain" description="Type I restriction modification DNA specificity" evidence="5">
    <location>
        <begin position="231"/>
        <end position="352"/>
    </location>
</feature>
<evidence type="ECO:0000256" key="1">
    <source>
        <dbReference type="ARBA" id="ARBA00010923"/>
    </source>
</evidence>
<keyword evidence="3" id="KW-0238">DNA-binding</keyword>
<feature type="domain" description="Type I restriction modification DNA specificity" evidence="5">
    <location>
        <begin position="3"/>
        <end position="152"/>
    </location>
</feature>